<comment type="caution">
    <text evidence="3">The sequence shown here is derived from an EMBL/GenBank/DDBJ whole genome shotgun (WGS) entry which is preliminary data.</text>
</comment>
<keyword evidence="4" id="KW-1185">Reference proteome</keyword>
<dbReference type="AlphaFoldDB" id="A0ABD3MUI0"/>
<gene>
    <name evidence="3" type="ORF">ACHAW5_005632</name>
</gene>
<keyword evidence="2" id="KW-0472">Membrane</keyword>
<reference evidence="3 4" key="1">
    <citation type="submission" date="2024-10" db="EMBL/GenBank/DDBJ databases">
        <title>Updated reference genomes for cyclostephanoid diatoms.</title>
        <authorList>
            <person name="Roberts W.R."/>
            <person name="Alverson A.J."/>
        </authorList>
    </citation>
    <scope>NUCLEOTIDE SEQUENCE [LARGE SCALE GENOMIC DNA]</scope>
    <source>
        <strain evidence="3 4">AJA276-08</strain>
    </source>
</reference>
<accession>A0ABD3MUI0</accession>
<evidence type="ECO:0000256" key="2">
    <source>
        <dbReference type="SAM" id="Phobius"/>
    </source>
</evidence>
<organism evidence="3 4">
    <name type="scientific">Stephanodiscus triporus</name>
    <dbReference type="NCBI Taxonomy" id="2934178"/>
    <lineage>
        <taxon>Eukaryota</taxon>
        <taxon>Sar</taxon>
        <taxon>Stramenopiles</taxon>
        <taxon>Ochrophyta</taxon>
        <taxon>Bacillariophyta</taxon>
        <taxon>Coscinodiscophyceae</taxon>
        <taxon>Thalassiosirophycidae</taxon>
        <taxon>Stephanodiscales</taxon>
        <taxon>Stephanodiscaceae</taxon>
        <taxon>Stephanodiscus</taxon>
    </lineage>
</organism>
<protein>
    <submittedName>
        <fullName evidence="3">Uncharacterized protein</fullName>
    </submittedName>
</protein>
<keyword evidence="2" id="KW-1133">Transmembrane helix</keyword>
<sequence length="108" mass="11604">MVKDDDINRKRSSSFDGVDDGKISVESKSCSRLKPGPIVLPCCAIPGGNQAIRAAIEAKKQSKGKKQFDVAVAADVENPTWLDFCIAIFFIAFSMLALSASLVSILLK</sequence>
<feature type="transmembrane region" description="Helical" evidence="2">
    <location>
        <begin position="86"/>
        <end position="107"/>
    </location>
</feature>
<proteinExistence type="predicted"/>
<evidence type="ECO:0000313" key="4">
    <source>
        <dbReference type="Proteomes" id="UP001530315"/>
    </source>
</evidence>
<name>A0ABD3MUI0_9STRA</name>
<dbReference type="EMBL" id="JALLAZ020001714">
    <property type="protein sequence ID" value="KAL3767072.1"/>
    <property type="molecule type" value="Genomic_DNA"/>
</dbReference>
<evidence type="ECO:0000313" key="3">
    <source>
        <dbReference type="EMBL" id="KAL3767072.1"/>
    </source>
</evidence>
<feature type="region of interest" description="Disordered" evidence="1">
    <location>
        <begin position="1"/>
        <end position="22"/>
    </location>
</feature>
<dbReference type="Proteomes" id="UP001530315">
    <property type="component" value="Unassembled WGS sequence"/>
</dbReference>
<keyword evidence="2" id="KW-0812">Transmembrane</keyword>
<evidence type="ECO:0000256" key="1">
    <source>
        <dbReference type="SAM" id="MobiDB-lite"/>
    </source>
</evidence>